<dbReference type="Proteomes" id="UP001589795">
    <property type="component" value="Unassembled WGS sequence"/>
</dbReference>
<keyword evidence="4" id="KW-0472">Membrane</keyword>
<sequence length="272" mass="29703">MSRDAATPGPLTAWQYVQNVLFYLHVALATVVIGVAGLPALRRGRAGANRVATRWIAYMVWAARLHLGLTCEIRGTPPTGDCIVAAKHQSFWDILIIAHAVPRRAFIMKREVMRVPVMGWYAWKVGCIPIDRSKGRDAMAAISAQINLRMSGDGLGQLIIYPEGTRTLPGQRRSYKQGVATIRAGTGLPVVPVAVNTGMFWPRSGWGIRPGRAVVEFLPQIPPEVPAAGFLPRLQAEIETHSDRLMAEAGLPIPVRAADVAPPEMVDHRNSQ</sequence>
<comment type="caution">
    <text evidence="6">The sequence shown here is derived from an EMBL/GenBank/DDBJ whole genome shotgun (WGS) entry which is preliminary data.</text>
</comment>
<keyword evidence="4" id="KW-1133">Transmembrane helix</keyword>
<dbReference type="GO" id="GO:0016746">
    <property type="term" value="F:acyltransferase activity"/>
    <property type="evidence" value="ECO:0007669"/>
    <property type="project" value="UniProtKB-KW"/>
</dbReference>
<comment type="pathway">
    <text evidence="1">Lipid metabolism.</text>
</comment>
<evidence type="ECO:0000256" key="4">
    <source>
        <dbReference type="SAM" id="Phobius"/>
    </source>
</evidence>
<dbReference type="InterPro" id="IPR002123">
    <property type="entry name" value="Plipid/glycerol_acylTrfase"/>
</dbReference>
<dbReference type="SMART" id="SM00563">
    <property type="entry name" value="PlsC"/>
    <property type="match status" value="1"/>
</dbReference>
<dbReference type="SUPFAM" id="SSF69593">
    <property type="entry name" value="Glycerol-3-phosphate (1)-acyltransferase"/>
    <property type="match status" value="1"/>
</dbReference>
<keyword evidence="7" id="KW-1185">Reference proteome</keyword>
<dbReference type="PANTHER" id="PTHR10434">
    <property type="entry name" value="1-ACYL-SN-GLYCEROL-3-PHOSPHATE ACYLTRANSFERASE"/>
    <property type="match status" value="1"/>
</dbReference>
<evidence type="ECO:0000256" key="1">
    <source>
        <dbReference type="ARBA" id="ARBA00005189"/>
    </source>
</evidence>
<keyword evidence="3 6" id="KW-0012">Acyltransferase</keyword>
<organism evidence="6 7">
    <name type="scientific">Paracoccus rhizosphaerae</name>
    <dbReference type="NCBI Taxonomy" id="1133347"/>
    <lineage>
        <taxon>Bacteria</taxon>
        <taxon>Pseudomonadati</taxon>
        <taxon>Pseudomonadota</taxon>
        <taxon>Alphaproteobacteria</taxon>
        <taxon>Rhodobacterales</taxon>
        <taxon>Paracoccaceae</taxon>
        <taxon>Paracoccus</taxon>
    </lineage>
</organism>
<evidence type="ECO:0000256" key="2">
    <source>
        <dbReference type="ARBA" id="ARBA00022679"/>
    </source>
</evidence>
<gene>
    <name evidence="6" type="ORF">ACFFIZ_05510</name>
</gene>
<evidence type="ECO:0000256" key="3">
    <source>
        <dbReference type="ARBA" id="ARBA00023315"/>
    </source>
</evidence>
<evidence type="ECO:0000313" key="6">
    <source>
        <dbReference type="EMBL" id="MFC0199785.1"/>
    </source>
</evidence>
<keyword evidence="4" id="KW-0812">Transmembrane</keyword>
<keyword evidence="2" id="KW-0808">Transferase</keyword>
<dbReference type="CDD" id="cd07989">
    <property type="entry name" value="LPLAT_AGPAT-like"/>
    <property type="match status" value="1"/>
</dbReference>
<dbReference type="EMBL" id="JBHLWQ010000055">
    <property type="protein sequence ID" value="MFC0199785.1"/>
    <property type="molecule type" value="Genomic_DNA"/>
</dbReference>
<protein>
    <submittedName>
        <fullName evidence="6">Lysophospholipid acyltransferase family protein</fullName>
    </submittedName>
</protein>
<dbReference type="Pfam" id="PF01553">
    <property type="entry name" value="Acyltransferase"/>
    <property type="match status" value="1"/>
</dbReference>
<feature type="transmembrane region" description="Helical" evidence="4">
    <location>
        <begin position="20"/>
        <end position="41"/>
    </location>
</feature>
<feature type="domain" description="Phospholipid/glycerol acyltransferase" evidence="5">
    <location>
        <begin position="82"/>
        <end position="198"/>
    </location>
</feature>
<accession>A0ABV6CGD7</accession>
<name>A0ABV6CGD7_9RHOB</name>
<dbReference type="RefSeq" id="WP_265505314.1">
    <property type="nucleotide sequence ID" value="NZ_JAOTBE010000001.1"/>
</dbReference>
<reference evidence="6 7" key="1">
    <citation type="submission" date="2024-09" db="EMBL/GenBank/DDBJ databases">
        <authorList>
            <person name="Sun Q."/>
            <person name="Mori K."/>
        </authorList>
    </citation>
    <scope>NUCLEOTIDE SEQUENCE [LARGE SCALE GENOMIC DNA]</scope>
    <source>
        <strain evidence="6 7">CCM 7904</strain>
    </source>
</reference>
<proteinExistence type="predicted"/>
<evidence type="ECO:0000259" key="5">
    <source>
        <dbReference type="SMART" id="SM00563"/>
    </source>
</evidence>
<dbReference type="PANTHER" id="PTHR10434:SF40">
    <property type="entry name" value="1-ACYL-SN-GLYCEROL-3-PHOSPHATE ACYLTRANSFERASE"/>
    <property type="match status" value="1"/>
</dbReference>
<evidence type="ECO:0000313" key="7">
    <source>
        <dbReference type="Proteomes" id="UP001589795"/>
    </source>
</evidence>